<dbReference type="KEGG" id="nhu:H0264_13220"/>
<sequence length="490" mass="53465">MLRGGETFAEYVIEREVGRGGMGTVYLARHPRLPRLTVLKVLNRDLFSDPESRARFEREAELAARLDHPNIVSVYDRGSEGEQLWISMQYVEGSDASGLDGGMPAERAVRIIAEVAEGLDYAHRKGVLHRDVKPANILLEHPVDGRPERVLLSDFGIARLRDDGGHLTRTGTFTATLAYASPEQLSGTDLGPHSDQYSLACTLFRLLTGVGPFEAEHPGVIMQGHLYEAVPTLTSLRPDLPPALDTVLAKAMAKHPGDRYPTCAEFAAAARRAVTARPEPTTVRSATGSPTTVLPSPPKPARRRLYAGLAAALAATVVAAGAIWYGTAGSDASETTTSAGDHAAIWAAFPKMVPVDTKRKEGYNSARCEATSENKRKVDSDDGLDFGLWTAMWECESGGSDSKDPAFRFYAYKSAEDVRAVAALLDAKTRFTETNNGTTYTHYRVKSYWGDAIVTVFLNTDRAPFLMYTRPRSSSEKQDLVAWLKTVTLD</sequence>
<dbReference type="PANTHER" id="PTHR43289:SF6">
    <property type="entry name" value="SERINE_THREONINE-PROTEIN KINASE NEKL-3"/>
    <property type="match status" value="1"/>
</dbReference>
<dbReference type="Proteomes" id="UP000515512">
    <property type="component" value="Chromosome"/>
</dbReference>
<evidence type="ECO:0000256" key="7">
    <source>
        <dbReference type="PROSITE-ProRule" id="PRU10141"/>
    </source>
</evidence>
<dbReference type="Pfam" id="PF00069">
    <property type="entry name" value="Pkinase"/>
    <property type="match status" value="1"/>
</dbReference>
<dbReference type="Gene3D" id="3.30.200.20">
    <property type="entry name" value="Phosphorylase Kinase, domain 1"/>
    <property type="match status" value="1"/>
</dbReference>
<dbReference type="PROSITE" id="PS50011">
    <property type="entry name" value="PROTEIN_KINASE_DOM"/>
    <property type="match status" value="1"/>
</dbReference>
<dbReference type="GO" id="GO:0005524">
    <property type="term" value="F:ATP binding"/>
    <property type="evidence" value="ECO:0007669"/>
    <property type="project" value="UniProtKB-UniRule"/>
</dbReference>
<dbReference type="PROSITE" id="PS00108">
    <property type="entry name" value="PROTEIN_KINASE_ST"/>
    <property type="match status" value="1"/>
</dbReference>
<keyword evidence="2 10" id="KW-0723">Serine/threonine-protein kinase</keyword>
<accession>A0A7D6VCD1</accession>
<feature type="region of interest" description="Disordered" evidence="8">
    <location>
        <begin position="275"/>
        <end position="299"/>
    </location>
</feature>
<proteinExistence type="predicted"/>
<name>A0A7D6VCD1_9NOCA</name>
<dbReference type="PANTHER" id="PTHR43289">
    <property type="entry name" value="MITOGEN-ACTIVATED PROTEIN KINASE KINASE KINASE 20-RELATED"/>
    <property type="match status" value="1"/>
</dbReference>
<dbReference type="AlphaFoldDB" id="A0A7D6VCD1"/>
<evidence type="ECO:0000256" key="1">
    <source>
        <dbReference type="ARBA" id="ARBA00012513"/>
    </source>
</evidence>
<dbReference type="EC" id="2.7.11.1" evidence="1"/>
<dbReference type="InterPro" id="IPR011009">
    <property type="entry name" value="Kinase-like_dom_sf"/>
</dbReference>
<reference evidence="10 11" key="1">
    <citation type="submission" date="2020-07" db="EMBL/GenBank/DDBJ databases">
        <authorList>
            <person name="Zhuang K."/>
            <person name="Ran Y."/>
        </authorList>
    </citation>
    <scope>NUCLEOTIDE SEQUENCE [LARGE SCALE GENOMIC DNA]</scope>
    <source>
        <strain evidence="10 11">WCH-YHL-001</strain>
    </source>
</reference>
<evidence type="ECO:0000256" key="8">
    <source>
        <dbReference type="SAM" id="MobiDB-lite"/>
    </source>
</evidence>
<dbReference type="RefSeq" id="WP_181584225.1">
    <property type="nucleotide sequence ID" value="NZ_CP059399.1"/>
</dbReference>
<evidence type="ECO:0000313" key="10">
    <source>
        <dbReference type="EMBL" id="QLY33061.1"/>
    </source>
</evidence>
<dbReference type="SMART" id="SM00220">
    <property type="entry name" value="S_TKc"/>
    <property type="match status" value="1"/>
</dbReference>
<protein>
    <recommendedName>
        <fullName evidence="1">non-specific serine/threonine protein kinase</fullName>
        <ecNumber evidence="1">2.7.11.1</ecNumber>
    </recommendedName>
</protein>
<keyword evidence="5 10" id="KW-0418">Kinase</keyword>
<feature type="compositionally biased region" description="Polar residues" evidence="8">
    <location>
        <begin position="283"/>
        <end position="294"/>
    </location>
</feature>
<keyword evidence="11" id="KW-1185">Reference proteome</keyword>
<dbReference type="SUPFAM" id="SSF56112">
    <property type="entry name" value="Protein kinase-like (PK-like)"/>
    <property type="match status" value="1"/>
</dbReference>
<evidence type="ECO:0000259" key="9">
    <source>
        <dbReference type="PROSITE" id="PS50011"/>
    </source>
</evidence>
<dbReference type="InterPro" id="IPR008271">
    <property type="entry name" value="Ser/Thr_kinase_AS"/>
</dbReference>
<dbReference type="InterPro" id="IPR000719">
    <property type="entry name" value="Prot_kinase_dom"/>
</dbReference>
<organism evidence="10 11">
    <name type="scientific">Nocardia huaxiensis</name>
    <dbReference type="NCBI Taxonomy" id="2755382"/>
    <lineage>
        <taxon>Bacteria</taxon>
        <taxon>Bacillati</taxon>
        <taxon>Actinomycetota</taxon>
        <taxon>Actinomycetes</taxon>
        <taxon>Mycobacteriales</taxon>
        <taxon>Nocardiaceae</taxon>
        <taxon>Nocardia</taxon>
    </lineage>
</organism>
<feature type="domain" description="Protein kinase" evidence="9">
    <location>
        <begin position="11"/>
        <end position="274"/>
    </location>
</feature>
<evidence type="ECO:0000313" key="11">
    <source>
        <dbReference type="Proteomes" id="UP000515512"/>
    </source>
</evidence>
<dbReference type="EMBL" id="CP059399">
    <property type="protein sequence ID" value="QLY33061.1"/>
    <property type="molecule type" value="Genomic_DNA"/>
</dbReference>
<dbReference type="InterPro" id="IPR017441">
    <property type="entry name" value="Protein_kinase_ATP_BS"/>
</dbReference>
<keyword evidence="6 7" id="KW-0067">ATP-binding</keyword>
<evidence type="ECO:0000256" key="2">
    <source>
        <dbReference type="ARBA" id="ARBA00022527"/>
    </source>
</evidence>
<keyword evidence="4 7" id="KW-0547">Nucleotide-binding</keyword>
<evidence type="ECO:0000256" key="5">
    <source>
        <dbReference type="ARBA" id="ARBA00022777"/>
    </source>
</evidence>
<evidence type="ECO:0000256" key="3">
    <source>
        <dbReference type="ARBA" id="ARBA00022679"/>
    </source>
</evidence>
<dbReference type="GO" id="GO:0004674">
    <property type="term" value="F:protein serine/threonine kinase activity"/>
    <property type="evidence" value="ECO:0007669"/>
    <property type="project" value="UniProtKB-KW"/>
</dbReference>
<dbReference type="Gene3D" id="1.10.510.10">
    <property type="entry name" value="Transferase(Phosphotransferase) domain 1"/>
    <property type="match status" value="1"/>
</dbReference>
<evidence type="ECO:0000256" key="6">
    <source>
        <dbReference type="ARBA" id="ARBA00022840"/>
    </source>
</evidence>
<keyword evidence="3" id="KW-0808">Transferase</keyword>
<feature type="binding site" evidence="7">
    <location>
        <position position="40"/>
    </location>
    <ligand>
        <name>ATP</name>
        <dbReference type="ChEBI" id="CHEBI:30616"/>
    </ligand>
</feature>
<dbReference type="PROSITE" id="PS00107">
    <property type="entry name" value="PROTEIN_KINASE_ATP"/>
    <property type="match status" value="1"/>
</dbReference>
<evidence type="ECO:0000256" key="4">
    <source>
        <dbReference type="ARBA" id="ARBA00022741"/>
    </source>
</evidence>
<dbReference type="CDD" id="cd14014">
    <property type="entry name" value="STKc_PknB_like"/>
    <property type="match status" value="1"/>
</dbReference>
<gene>
    <name evidence="10" type="ORF">H0264_13220</name>
</gene>